<proteinExistence type="predicted"/>
<dbReference type="InterPro" id="IPR020449">
    <property type="entry name" value="Tscrpt_reg_AraC-type_HTH"/>
</dbReference>
<evidence type="ECO:0000256" key="3">
    <source>
        <dbReference type="ARBA" id="ARBA00023163"/>
    </source>
</evidence>
<dbReference type="InterPro" id="IPR035418">
    <property type="entry name" value="AraC-bd_2"/>
</dbReference>
<keyword evidence="3" id="KW-0804">Transcription</keyword>
<dbReference type="AlphaFoldDB" id="A0A2N5CKL6"/>
<reference evidence="6 7" key="1">
    <citation type="submission" date="2017-12" db="EMBL/GenBank/DDBJ databases">
        <title>The genome sequence of Caulobacter flavus CGMCC1 15093.</title>
        <authorList>
            <person name="Gao J."/>
            <person name="Mao X."/>
            <person name="Sun J."/>
        </authorList>
    </citation>
    <scope>NUCLEOTIDE SEQUENCE [LARGE SCALE GENOMIC DNA]</scope>
    <source>
        <strain evidence="6 7">CGMCC1 15093</strain>
    </source>
</reference>
<dbReference type="Proteomes" id="UP000281192">
    <property type="component" value="Chromosome"/>
</dbReference>
<dbReference type="Pfam" id="PF12833">
    <property type="entry name" value="HTH_18"/>
    <property type="match status" value="1"/>
</dbReference>
<organism evidence="6 7">
    <name type="scientific">Caulobacter flavus</name>
    <dbReference type="NCBI Taxonomy" id="1679497"/>
    <lineage>
        <taxon>Bacteria</taxon>
        <taxon>Pseudomonadati</taxon>
        <taxon>Pseudomonadota</taxon>
        <taxon>Alphaproteobacteria</taxon>
        <taxon>Caulobacterales</taxon>
        <taxon>Caulobacteraceae</taxon>
        <taxon>Caulobacter</taxon>
    </lineage>
</organism>
<sequence>MRQGLLLSTHIEEPCSSSRFWRDLYQDQSARTDIDVKVSQENVARHDFERGRILAGGRDQYCVQLLTSGDLRGDCDGATISATRGDICVFDLARPYTAQASSGARLTVIAPRQPIDRVTGGHSLHGLVLREADPMARLLRNFIVDVHAVASALQADDAAAAEAALIEVLTMALARRRPDAAAGAASRLGQRFRERMLEFIDARIADPALNAETLMLRFGVSRANLYRLFAEDGGVASAIRDRRLDAARRRLVGPSTDAVSVTEIALDFGFSSSGQFSRAFRGRFGVSPTEARAAQPSAL</sequence>
<evidence type="ECO:0000313" key="5">
    <source>
        <dbReference type="EMBL" id="AYV47647.1"/>
    </source>
</evidence>
<dbReference type="SMART" id="SM00342">
    <property type="entry name" value="HTH_ARAC"/>
    <property type="match status" value="1"/>
</dbReference>
<dbReference type="GO" id="GO:0043565">
    <property type="term" value="F:sequence-specific DNA binding"/>
    <property type="evidence" value="ECO:0007669"/>
    <property type="project" value="InterPro"/>
</dbReference>
<dbReference type="RefSeq" id="WP_101715917.1">
    <property type="nucleotide sequence ID" value="NZ_CP026100.1"/>
</dbReference>
<dbReference type="InterPro" id="IPR009057">
    <property type="entry name" value="Homeodomain-like_sf"/>
</dbReference>
<dbReference type="GO" id="GO:0003700">
    <property type="term" value="F:DNA-binding transcription factor activity"/>
    <property type="evidence" value="ECO:0007669"/>
    <property type="project" value="InterPro"/>
</dbReference>
<dbReference type="PRINTS" id="PR00032">
    <property type="entry name" value="HTHARAC"/>
</dbReference>
<dbReference type="PANTHER" id="PTHR46796">
    <property type="entry name" value="HTH-TYPE TRANSCRIPTIONAL ACTIVATOR RHAS-RELATED"/>
    <property type="match status" value="1"/>
</dbReference>
<dbReference type="InterPro" id="IPR050204">
    <property type="entry name" value="AraC_XylS_family_regulators"/>
</dbReference>
<evidence type="ECO:0000256" key="1">
    <source>
        <dbReference type="ARBA" id="ARBA00023015"/>
    </source>
</evidence>
<evidence type="ECO:0000256" key="2">
    <source>
        <dbReference type="ARBA" id="ARBA00023125"/>
    </source>
</evidence>
<dbReference type="Proteomes" id="UP000234483">
    <property type="component" value="Unassembled WGS sequence"/>
</dbReference>
<dbReference type="SUPFAM" id="SSF46689">
    <property type="entry name" value="Homeodomain-like"/>
    <property type="match status" value="1"/>
</dbReference>
<dbReference type="OrthoDB" id="7191628at2"/>
<dbReference type="EMBL" id="CP026100">
    <property type="protein sequence ID" value="AYV47647.1"/>
    <property type="molecule type" value="Genomic_DNA"/>
</dbReference>
<feature type="domain" description="HTH araC/xylS-type" evidence="4">
    <location>
        <begin position="194"/>
        <end position="294"/>
    </location>
</feature>
<accession>A0A2N5CKL6</accession>
<protein>
    <submittedName>
        <fullName evidence="6">AraC family transcriptional regulator</fullName>
    </submittedName>
</protein>
<keyword evidence="2" id="KW-0238">DNA-binding</keyword>
<dbReference type="PANTHER" id="PTHR46796:SF6">
    <property type="entry name" value="ARAC SUBFAMILY"/>
    <property type="match status" value="1"/>
</dbReference>
<evidence type="ECO:0000313" key="8">
    <source>
        <dbReference type="Proteomes" id="UP000281192"/>
    </source>
</evidence>
<dbReference type="Pfam" id="PF14525">
    <property type="entry name" value="AraC_binding_2"/>
    <property type="match status" value="1"/>
</dbReference>
<reference evidence="5 8" key="2">
    <citation type="submission" date="2018-01" db="EMBL/GenBank/DDBJ databases">
        <title>Complete genome sequence of Caulobacter flavus RHGG3.</title>
        <authorList>
            <person name="Yang E."/>
        </authorList>
    </citation>
    <scope>NUCLEOTIDE SEQUENCE [LARGE SCALE GENOMIC DNA]</scope>
    <source>
        <strain evidence="5 8">RHGG3</strain>
    </source>
</reference>
<evidence type="ECO:0000259" key="4">
    <source>
        <dbReference type="PROSITE" id="PS01124"/>
    </source>
</evidence>
<gene>
    <name evidence="5" type="ORF">C1707_16030</name>
    <name evidence="6" type="ORF">CFHF_26545</name>
</gene>
<dbReference type="EMBL" id="PJRQ01000056">
    <property type="protein sequence ID" value="PLR05953.1"/>
    <property type="molecule type" value="Genomic_DNA"/>
</dbReference>
<name>A0A2N5CKL6_9CAUL</name>
<dbReference type="KEGG" id="cfh:C1707_16030"/>
<dbReference type="InterPro" id="IPR018060">
    <property type="entry name" value="HTH_AraC"/>
</dbReference>
<evidence type="ECO:0000313" key="7">
    <source>
        <dbReference type="Proteomes" id="UP000234483"/>
    </source>
</evidence>
<dbReference type="Gene3D" id="1.10.10.60">
    <property type="entry name" value="Homeodomain-like"/>
    <property type="match status" value="1"/>
</dbReference>
<keyword evidence="1" id="KW-0805">Transcription regulation</keyword>
<keyword evidence="8" id="KW-1185">Reference proteome</keyword>
<evidence type="ECO:0000313" key="6">
    <source>
        <dbReference type="EMBL" id="PLR05953.1"/>
    </source>
</evidence>
<dbReference type="PROSITE" id="PS01124">
    <property type="entry name" value="HTH_ARAC_FAMILY_2"/>
    <property type="match status" value="1"/>
</dbReference>